<name>A0ABY5Z9J9_9ACTN</name>
<feature type="region of interest" description="Disordered" evidence="1">
    <location>
        <begin position="1"/>
        <end position="48"/>
    </location>
</feature>
<proteinExistence type="predicted"/>
<evidence type="ECO:0000313" key="3">
    <source>
        <dbReference type="EMBL" id="UWZ37497.1"/>
    </source>
</evidence>
<evidence type="ECO:0000313" key="4">
    <source>
        <dbReference type="Proteomes" id="UP001058271"/>
    </source>
</evidence>
<reference evidence="3" key="1">
    <citation type="submission" date="2021-04" db="EMBL/GenBank/DDBJ databases">
        <title>Biosynthetic gene clusters of Dactylosporangioum roseum.</title>
        <authorList>
            <person name="Hartkoorn R.C."/>
            <person name="Beaudoing E."/>
            <person name="Hot D."/>
            <person name="Moureu S."/>
        </authorList>
    </citation>
    <scope>NUCLEOTIDE SEQUENCE</scope>
    <source>
        <strain evidence="3">NRRL B-16295</strain>
    </source>
</reference>
<feature type="region of interest" description="Disordered" evidence="1">
    <location>
        <begin position="110"/>
        <end position="170"/>
    </location>
</feature>
<dbReference type="InterPro" id="IPR036366">
    <property type="entry name" value="PGBDSf"/>
</dbReference>
<dbReference type="Proteomes" id="UP001058271">
    <property type="component" value="Chromosome"/>
</dbReference>
<dbReference type="Pfam" id="PF01471">
    <property type="entry name" value="PG_binding_1"/>
    <property type="match status" value="1"/>
</dbReference>
<dbReference type="Gene3D" id="1.10.101.10">
    <property type="entry name" value="PGBD-like superfamily/PGBD"/>
    <property type="match status" value="1"/>
</dbReference>
<dbReference type="InterPro" id="IPR002477">
    <property type="entry name" value="Peptidoglycan-bd-like"/>
</dbReference>
<evidence type="ECO:0000256" key="1">
    <source>
        <dbReference type="SAM" id="MobiDB-lite"/>
    </source>
</evidence>
<evidence type="ECO:0000259" key="2">
    <source>
        <dbReference type="Pfam" id="PF01471"/>
    </source>
</evidence>
<feature type="domain" description="Peptidoglycan binding-like" evidence="2">
    <location>
        <begin position="48"/>
        <end position="107"/>
    </location>
</feature>
<dbReference type="EMBL" id="CP073721">
    <property type="protein sequence ID" value="UWZ37497.1"/>
    <property type="molecule type" value="Genomic_DNA"/>
</dbReference>
<dbReference type="RefSeq" id="WP_260726854.1">
    <property type="nucleotide sequence ID" value="NZ_BAAABS010000070.1"/>
</dbReference>
<keyword evidence="4" id="KW-1185">Reference proteome</keyword>
<dbReference type="SUPFAM" id="SSF47090">
    <property type="entry name" value="PGBD-like"/>
    <property type="match status" value="1"/>
</dbReference>
<protein>
    <submittedName>
        <fullName evidence="3">Peptidoglycan-binding protein</fullName>
    </submittedName>
</protein>
<dbReference type="InterPro" id="IPR036365">
    <property type="entry name" value="PGBD-like_sf"/>
</dbReference>
<accession>A0ABY5Z9J9</accession>
<sequence>MTAPWVESKHSRGPGGLFAAQSAASGKPTGAWAAGPIRHGTGRRGAPDPRVKALQQKLNALGFTDERGRPLLVDGIDGNHTTAAVKAFQRANGMKPTGVVDAKTMVAILTGKPAPKPARARDRMRGRTSARRPAKQASMATKKPTSSPPPPKPYADRGRGFSRTGSGAST</sequence>
<gene>
    <name evidence="3" type="ORF">Drose_04230</name>
</gene>
<organism evidence="3 4">
    <name type="scientific">Dactylosporangium roseum</name>
    <dbReference type="NCBI Taxonomy" id="47989"/>
    <lineage>
        <taxon>Bacteria</taxon>
        <taxon>Bacillati</taxon>
        <taxon>Actinomycetota</taxon>
        <taxon>Actinomycetes</taxon>
        <taxon>Micromonosporales</taxon>
        <taxon>Micromonosporaceae</taxon>
        <taxon>Dactylosporangium</taxon>
    </lineage>
</organism>